<evidence type="ECO:0000313" key="2">
    <source>
        <dbReference type="Proteomes" id="UP000545761"/>
    </source>
</evidence>
<protein>
    <submittedName>
        <fullName evidence="1">Uncharacterized protein</fullName>
    </submittedName>
</protein>
<proteinExistence type="predicted"/>
<organism evidence="1 2">
    <name type="scientific">Streptomyces himalayensis subsp. himalayensis</name>
    <dbReference type="NCBI Taxonomy" id="2756131"/>
    <lineage>
        <taxon>Bacteria</taxon>
        <taxon>Bacillati</taxon>
        <taxon>Actinomycetota</taxon>
        <taxon>Actinomycetes</taxon>
        <taxon>Kitasatosporales</taxon>
        <taxon>Streptomycetaceae</taxon>
        <taxon>Streptomyces</taxon>
        <taxon>Streptomyces himalayensis</taxon>
    </lineage>
</organism>
<dbReference type="AlphaFoldDB" id="A0A7W0DUC0"/>
<gene>
    <name evidence="1" type="ORF">H1D24_38170</name>
</gene>
<comment type="caution">
    <text evidence="1">The sequence shown here is derived from an EMBL/GenBank/DDBJ whole genome shotgun (WGS) entry which is preliminary data.</text>
</comment>
<accession>A0A7W0DUC0</accession>
<dbReference type="Proteomes" id="UP000545761">
    <property type="component" value="Unassembled WGS sequence"/>
</dbReference>
<reference evidence="1 2" key="1">
    <citation type="submission" date="2020-07" db="EMBL/GenBank/DDBJ databases">
        <title>Streptomyces isolated from Indian soil.</title>
        <authorList>
            <person name="Mandal S."/>
            <person name="Maiti P.K."/>
        </authorList>
    </citation>
    <scope>NUCLEOTIDE SEQUENCE [LARGE SCALE GENOMIC DNA]</scope>
    <source>
        <strain evidence="1 2">PSKA28</strain>
    </source>
</reference>
<evidence type="ECO:0000313" key="1">
    <source>
        <dbReference type="EMBL" id="MBA2951421.1"/>
    </source>
</evidence>
<sequence length="87" mass="9728">MSFEKNEAYRRLAEAVDDVNRLEGGDGVLTEWLVITSTQRYESDGTHVTQVGTLLPDGGGQVPHHRLMGLLDFAQTRLRAEVAWDDD</sequence>
<dbReference type="RefSeq" id="WP_181662340.1">
    <property type="nucleotide sequence ID" value="NZ_JACEHE010000046.1"/>
</dbReference>
<dbReference type="EMBL" id="JACEHE010000046">
    <property type="protein sequence ID" value="MBA2951421.1"/>
    <property type="molecule type" value="Genomic_DNA"/>
</dbReference>
<name>A0A7W0DUC0_9ACTN</name>